<feature type="domain" description="B12-dependent ribonucleotide reductase insertion" evidence="14">
    <location>
        <begin position="164"/>
        <end position="233"/>
    </location>
</feature>
<dbReference type="PANTHER" id="PTHR43371:SF1">
    <property type="entry name" value="RIBONUCLEOSIDE-DIPHOSPHATE REDUCTASE"/>
    <property type="match status" value="1"/>
</dbReference>
<dbReference type="RefSeq" id="WP_084133925.1">
    <property type="nucleotide sequence ID" value="NZ_CP022752.1"/>
</dbReference>
<evidence type="ECO:0000256" key="6">
    <source>
        <dbReference type="ARBA" id="ARBA00022705"/>
    </source>
</evidence>
<evidence type="ECO:0000259" key="12">
    <source>
        <dbReference type="Pfam" id="PF02867"/>
    </source>
</evidence>
<dbReference type="AlphaFoldDB" id="A0A223RRL7"/>
<dbReference type="NCBIfam" id="TIGR02505">
    <property type="entry name" value="RTPR"/>
    <property type="match status" value="1"/>
</dbReference>
<comment type="similarity">
    <text evidence="2">Belongs to the class II ribonucleoside-triphosphate reductase family.</text>
</comment>
<protein>
    <recommendedName>
        <fullName evidence="4">Adenosylcobalamin-dependent ribonucleoside-triphosphate reductase</fullName>
        <ecNumber evidence="3">1.17.4.2</ecNumber>
    </recommendedName>
</protein>
<evidence type="ECO:0000256" key="2">
    <source>
        <dbReference type="ARBA" id="ARBA00005654"/>
    </source>
</evidence>
<keyword evidence="10" id="KW-0170">Cobalt</keyword>
<dbReference type="Gene3D" id="3.30.1620.10">
    <property type="entry name" value="b-12 dependent (class ii) ribonucleotide reductase, Chain A, Domain 2"/>
    <property type="match status" value="1"/>
</dbReference>
<keyword evidence="8" id="KW-1015">Disulfide bond</keyword>
<evidence type="ECO:0000256" key="4">
    <source>
        <dbReference type="ARBA" id="ARBA00021063"/>
    </source>
</evidence>
<dbReference type="InterPro" id="IPR040763">
    <property type="entry name" value="RNR_alpha_hel"/>
</dbReference>
<dbReference type="GO" id="GO:0004748">
    <property type="term" value="F:ribonucleoside-diphosphate reductase activity, thioredoxin disulfide as acceptor"/>
    <property type="evidence" value="ECO:0007669"/>
    <property type="project" value="InterPro"/>
</dbReference>
<keyword evidence="9" id="KW-0676">Redox-active center</keyword>
<evidence type="ECO:0000259" key="13">
    <source>
        <dbReference type="Pfam" id="PF17975"/>
    </source>
</evidence>
<evidence type="ECO:0000313" key="15">
    <source>
        <dbReference type="EMBL" id="ASU78511.1"/>
    </source>
</evidence>
<dbReference type="GO" id="GO:0000166">
    <property type="term" value="F:nucleotide binding"/>
    <property type="evidence" value="ECO:0007669"/>
    <property type="project" value="InterPro"/>
</dbReference>
<keyword evidence="5" id="KW-0846">Cobalamin</keyword>
<dbReference type="EMBL" id="CP022752">
    <property type="protein sequence ID" value="ASU78511.1"/>
    <property type="molecule type" value="Genomic_DNA"/>
</dbReference>
<feature type="domain" description="Ribonucleotide reductase large subunit C-terminal" evidence="12">
    <location>
        <begin position="312"/>
        <end position="447"/>
    </location>
</feature>
<feature type="domain" description="Ribonucleotide reductase alpha-helical" evidence="13">
    <location>
        <begin position="4"/>
        <end position="76"/>
    </location>
</feature>
<evidence type="ECO:0000256" key="9">
    <source>
        <dbReference type="ARBA" id="ARBA00023284"/>
    </source>
</evidence>
<gene>
    <name evidence="15" type="primary">nrdJ</name>
    <name evidence="15" type="ORF">CDG81_09715</name>
</gene>
<dbReference type="KEGG" id="aey:CDG81_09715"/>
<evidence type="ECO:0000256" key="1">
    <source>
        <dbReference type="ARBA" id="ARBA00001922"/>
    </source>
</evidence>
<accession>A0A223RRL7</accession>
<dbReference type="GO" id="GO:0031419">
    <property type="term" value="F:cobalamin binding"/>
    <property type="evidence" value="ECO:0007669"/>
    <property type="project" value="UniProtKB-KW"/>
</dbReference>
<evidence type="ECO:0000313" key="16">
    <source>
        <dbReference type="Proteomes" id="UP000215043"/>
    </source>
</evidence>
<dbReference type="InterPro" id="IPR050862">
    <property type="entry name" value="RdRp_reductase_class-2"/>
</dbReference>
<evidence type="ECO:0000256" key="8">
    <source>
        <dbReference type="ARBA" id="ARBA00023157"/>
    </source>
</evidence>
<dbReference type="Gene3D" id="3.90.1390.10">
    <property type="entry name" value="b-12 dependent (class ii) ribonucleotide reductase, chain A, domain 3"/>
    <property type="match status" value="1"/>
</dbReference>
<dbReference type="GO" id="GO:0006260">
    <property type="term" value="P:DNA replication"/>
    <property type="evidence" value="ECO:0007669"/>
    <property type="project" value="UniProtKB-KW"/>
</dbReference>
<dbReference type="Pfam" id="PF21995">
    <property type="entry name" value="RNR-II_ins_dom"/>
    <property type="match status" value="1"/>
</dbReference>
<dbReference type="Proteomes" id="UP000215043">
    <property type="component" value="Chromosome"/>
</dbReference>
<dbReference type="Gene3D" id="3.20.70.20">
    <property type="match status" value="1"/>
</dbReference>
<evidence type="ECO:0000256" key="5">
    <source>
        <dbReference type="ARBA" id="ARBA00022628"/>
    </source>
</evidence>
<organism evidence="15 16">
    <name type="scientific">Actinopolyspora erythraea</name>
    <dbReference type="NCBI Taxonomy" id="414996"/>
    <lineage>
        <taxon>Bacteria</taxon>
        <taxon>Bacillati</taxon>
        <taxon>Actinomycetota</taxon>
        <taxon>Actinomycetes</taxon>
        <taxon>Actinopolysporales</taxon>
        <taxon>Actinopolysporaceae</taxon>
        <taxon>Actinopolyspora</taxon>
    </lineage>
</organism>
<name>A0A223RRL7_9ACTN</name>
<dbReference type="OrthoDB" id="9762933at2"/>
<sequence length="670" mass="75055">MTNFGPTGELIYKRTYARTMPNGNKEDWEDTVKRVVEGNLNLVDSRYIDPGEREALIRMMLDFKIIPAGRHLWMSGIPGRQHLFNCHVSGWDEEDITKHFTFTLLRLAEGGGVGANYSNERLQNYSSLVNSHEVHIVCDPGHPDYEEMKANGVLSETYDSSWPGSVEVEDTREGWADALADLINAYYRATRNRNRVFDVSRVRWKGARLKSSGGHASGPEPLGIMLQEVSKILNSRVGSYLTGLDAMAIDHAIAKCVIAGGNRRSARMSIMHWEDPEIFSFISSKVDPEMHWSTNISVEIDDDFWAAVDDEDTHATDVLYEIVNGMLANGEPGFWNSSLSNVGEPNPIEATNPCGEIPLESWENCNLGHVNMAAFVEKEGFFYEEEVYKAHKLITRFLIRATYGDVNDSYQREVLDKNRRIGVGHLGVASMAAMGGEPYSALPETKFPRTLKRLQNAVNDEAARYAHQLRIPAPVKTTTVAPTGTVAKMPGVSEGIHPIFSKYFIRRIRFSMIDPDEFNAAMEYAEAGYTVEPCQYAANTLVVEIPTKDSLMEEVERRFGAEEAEKIVEGAGDLTLRDMMSVQAMYQDNWANNAVSYTANIDTNEITQADVTSLMKLYRRSLKGLTIFPNKSRPQSPYEEITKEEYDAHHVHDISDGIDENCASGACPVK</sequence>
<dbReference type="InterPro" id="IPR013345">
    <property type="entry name" value="RTP_Rdtase_AdoCbl-dep"/>
</dbReference>
<dbReference type="GO" id="GO:0008998">
    <property type="term" value="F:ribonucleoside-triphosphate reductase (thioredoxin) activity"/>
    <property type="evidence" value="ECO:0007669"/>
    <property type="project" value="UniProtKB-EC"/>
</dbReference>
<keyword evidence="6" id="KW-0235">DNA replication</keyword>
<keyword evidence="7" id="KW-0560">Oxidoreductase</keyword>
<dbReference type="EC" id="1.17.4.2" evidence="3"/>
<evidence type="ECO:0000256" key="11">
    <source>
        <dbReference type="ARBA" id="ARBA00048987"/>
    </source>
</evidence>
<evidence type="ECO:0000256" key="7">
    <source>
        <dbReference type="ARBA" id="ARBA00023002"/>
    </source>
</evidence>
<evidence type="ECO:0000256" key="10">
    <source>
        <dbReference type="ARBA" id="ARBA00023285"/>
    </source>
</evidence>
<evidence type="ECO:0000259" key="14">
    <source>
        <dbReference type="Pfam" id="PF21995"/>
    </source>
</evidence>
<dbReference type="SUPFAM" id="SSF51998">
    <property type="entry name" value="PFL-like glycyl radical enzymes"/>
    <property type="match status" value="1"/>
</dbReference>
<comment type="catalytic activity">
    <reaction evidence="11">
        <text>a 2'-deoxyribonucleoside 5'-triphosphate + [thioredoxin]-disulfide + H2O = a ribonucleoside 5'-triphosphate + [thioredoxin]-dithiol</text>
        <dbReference type="Rhea" id="RHEA:12701"/>
        <dbReference type="Rhea" id="RHEA-COMP:10698"/>
        <dbReference type="Rhea" id="RHEA-COMP:10700"/>
        <dbReference type="ChEBI" id="CHEBI:15377"/>
        <dbReference type="ChEBI" id="CHEBI:29950"/>
        <dbReference type="ChEBI" id="CHEBI:50058"/>
        <dbReference type="ChEBI" id="CHEBI:61557"/>
        <dbReference type="ChEBI" id="CHEBI:61560"/>
        <dbReference type="EC" id="1.17.4.2"/>
    </reaction>
</comment>
<reference evidence="15 16" key="1">
    <citation type="submission" date="2017-08" db="EMBL/GenBank/DDBJ databases">
        <title>The complete genome sequence of moderately halophilic actinomycete Actinopolyspora erythraea YIM 90600, the producer of novel erythromycin, novel actinopolysporins A-C and tubercidin.</title>
        <authorList>
            <person name="Yin M."/>
            <person name="Tang S."/>
        </authorList>
    </citation>
    <scope>NUCLEOTIDE SEQUENCE [LARGE SCALE GENOMIC DNA]</scope>
    <source>
        <strain evidence="15 16">YIM 90600</strain>
    </source>
</reference>
<dbReference type="InterPro" id="IPR000788">
    <property type="entry name" value="RNR_lg_C"/>
</dbReference>
<feature type="domain" description="Ribonucleotide reductase large subunit C-terminal" evidence="12">
    <location>
        <begin position="477"/>
        <end position="627"/>
    </location>
</feature>
<comment type="cofactor">
    <cofactor evidence="1">
        <name>adenosylcob(III)alamin</name>
        <dbReference type="ChEBI" id="CHEBI:18408"/>
    </cofactor>
</comment>
<dbReference type="Pfam" id="PF17975">
    <property type="entry name" value="RNR_Alpha"/>
    <property type="match status" value="1"/>
</dbReference>
<dbReference type="Pfam" id="PF02867">
    <property type="entry name" value="Ribonuc_red_lgC"/>
    <property type="match status" value="2"/>
</dbReference>
<dbReference type="PANTHER" id="PTHR43371">
    <property type="entry name" value="VITAMIN B12-DEPENDENT RIBONUCLEOTIDE REDUCTASE"/>
    <property type="match status" value="1"/>
</dbReference>
<dbReference type="InterPro" id="IPR054158">
    <property type="entry name" value="RNR-II_ins_dom"/>
</dbReference>
<evidence type="ECO:0000256" key="3">
    <source>
        <dbReference type="ARBA" id="ARBA00012275"/>
    </source>
</evidence>
<proteinExistence type="inferred from homology"/>